<sequence>MFHRNTCRSDPPQAAPHPPTSSQQAPQPTLKQLDLPRSPALPLPAPLLSYRPPPSAQRPPPPPPPPGRVHAHISRDTLRDVPSHAQVRLAMFSEKNLGPVHACGRGSDSTLTSTRTVCILHFCFHPLFSLAFILSPSPTFIFLPFIFILRFSFREGAPTAAHADGADKTSAEHPRSARVLRWLMFSICGPVCEPGSSLHSPVPPHASHGTSHGCLHRTFAAGLGGFFRPGERTLIHITAMQCRAPYCDQSVLPQPAAMEGPFFCVYSDSLACAVELARMLAGRMRACLLTHSLLVPRWTLSDHFCSPACGVCHGKDLSSTRSIIL</sequence>
<feature type="transmembrane region" description="Helical" evidence="2">
    <location>
        <begin position="127"/>
        <end position="149"/>
    </location>
</feature>
<feature type="compositionally biased region" description="Low complexity" evidence="1">
    <location>
        <begin position="20"/>
        <end position="38"/>
    </location>
</feature>
<feature type="compositionally biased region" description="Pro residues" evidence="1">
    <location>
        <begin position="39"/>
        <end position="67"/>
    </location>
</feature>
<keyword evidence="2" id="KW-0812">Transmembrane</keyword>
<reference evidence="4" key="1">
    <citation type="submission" date="2014-04" db="EMBL/GenBank/DDBJ databases">
        <title>Evolutionary Origins and Diversification of the Mycorrhizal Mutualists.</title>
        <authorList>
            <consortium name="DOE Joint Genome Institute"/>
            <consortium name="Mycorrhizal Genomics Consortium"/>
            <person name="Kohler A."/>
            <person name="Kuo A."/>
            <person name="Nagy L.G."/>
            <person name="Floudas D."/>
            <person name="Copeland A."/>
            <person name="Barry K.W."/>
            <person name="Cichocki N."/>
            <person name="Veneault-Fourrey C."/>
            <person name="LaButti K."/>
            <person name="Lindquist E.A."/>
            <person name="Lipzen A."/>
            <person name="Lundell T."/>
            <person name="Morin E."/>
            <person name="Murat C."/>
            <person name="Riley R."/>
            <person name="Ohm R."/>
            <person name="Sun H."/>
            <person name="Tunlid A."/>
            <person name="Henrissat B."/>
            <person name="Grigoriev I.V."/>
            <person name="Hibbett D.S."/>
            <person name="Martin F."/>
        </authorList>
    </citation>
    <scope>NUCLEOTIDE SEQUENCE [LARGE SCALE GENOMIC DNA]</scope>
    <source>
        <strain evidence="4">FD-334 SS-4</strain>
    </source>
</reference>
<keyword evidence="2" id="KW-1133">Transmembrane helix</keyword>
<keyword evidence="2" id="KW-0472">Membrane</keyword>
<organism evidence="3 4">
    <name type="scientific">Hypholoma sublateritium (strain FD-334 SS-4)</name>
    <dbReference type="NCBI Taxonomy" id="945553"/>
    <lineage>
        <taxon>Eukaryota</taxon>
        <taxon>Fungi</taxon>
        <taxon>Dikarya</taxon>
        <taxon>Basidiomycota</taxon>
        <taxon>Agaricomycotina</taxon>
        <taxon>Agaricomycetes</taxon>
        <taxon>Agaricomycetidae</taxon>
        <taxon>Agaricales</taxon>
        <taxon>Agaricineae</taxon>
        <taxon>Strophariaceae</taxon>
        <taxon>Hypholoma</taxon>
    </lineage>
</organism>
<name>A0A0D2NL20_HYPSF</name>
<accession>A0A0D2NL20</accession>
<dbReference type="AlphaFoldDB" id="A0A0D2NL20"/>
<dbReference type="EMBL" id="KN817606">
    <property type="protein sequence ID" value="KJA17281.1"/>
    <property type="molecule type" value="Genomic_DNA"/>
</dbReference>
<dbReference type="Proteomes" id="UP000054270">
    <property type="component" value="Unassembled WGS sequence"/>
</dbReference>
<evidence type="ECO:0000313" key="3">
    <source>
        <dbReference type="EMBL" id="KJA17281.1"/>
    </source>
</evidence>
<gene>
    <name evidence="3" type="ORF">HYPSUDRAFT_1026066</name>
</gene>
<proteinExistence type="predicted"/>
<evidence type="ECO:0000256" key="2">
    <source>
        <dbReference type="SAM" id="Phobius"/>
    </source>
</evidence>
<protein>
    <submittedName>
        <fullName evidence="3">Uncharacterized protein</fullName>
    </submittedName>
</protein>
<evidence type="ECO:0000313" key="4">
    <source>
        <dbReference type="Proteomes" id="UP000054270"/>
    </source>
</evidence>
<evidence type="ECO:0000256" key="1">
    <source>
        <dbReference type="SAM" id="MobiDB-lite"/>
    </source>
</evidence>
<keyword evidence="4" id="KW-1185">Reference proteome</keyword>
<feature type="region of interest" description="Disordered" evidence="1">
    <location>
        <begin position="1"/>
        <end position="71"/>
    </location>
</feature>